<dbReference type="PANTHER" id="PTHR11042:SF190">
    <property type="entry name" value="MITOSIS INHIBITOR PROTEIN KINASE MIK1"/>
    <property type="match status" value="1"/>
</dbReference>
<keyword evidence="3 6" id="KW-0418">Kinase</keyword>
<dbReference type="GO" id="GO:0005524">
    <property type="term" value="F:ATP binding"/>
    <property type="evidence" value="ECO:0007669"/>
    <property type="project" value="UniProtKB-KW"/>
</dbReference>
<sequence length="641" mass="71050">MEATEALNPNRLKDVPTAVLPLQQDTLELTLESLPQDREAILGALMIRTPSSYSFPNATRSKRLRVQIPCLVLNASSSDCIEVDSISPDGSLLATYFVPIPMGIISLTATVCAFIDPGIVMDLKNLVTELLWMGIGGAQWDKALARKPSVCPEGSYSSPTLIAIQSASGFSLKRVAMPCSRPGTDPVAEPVAQPLPIRFSHHQYSYKASSTSTWISSKTSTSSTATFTTASSRASYVTATSTNSHSRSASRIRNRSMAIPEELAVSNVSGSLVKLSVEYEQQLQEKELVQPFDQELNWSGKGQHTVYLPNEEIPLKVLAQLGASSSAIVDKVLCRRIALARKTMRCTRKWGVSDAIGEVYHLQNLRHFHIIQLVGSYLQARNLALLMYPAADCHLGTFLEDTAEMLDDYRIAYPIGQHFSPRTHFLASSLGCLASAVAYVHENTTKHMDIKPQNILVRKICEQSSSSTEHHWWRVYLADFGLSRSFASQDHSQTDGPTSRTPKYCAPEQYSYDFRGRSADIFPLGCVYTEILTVVAGLQPHEFADFRRGDGQDESFHGNLDRVTEWVTTKLAPGEEWSTSQSLQILILEMLLVDPTKRPTAASVVKFFSEESNYRFRLKGCCGQKPEPYVAYQSTPVEDVW</sequence>
<evidence type="ECO:0000313" key="6">
    <source>
        <dbReference type="EMBL" id="KAF2256807.1"/>
    </source>
</evidence>
<dbReference type="CDD" id="cd00180">
    <property type="entry name" value="PKc"/>
    <property type="match status" value="1"/>
</dbReference>
<dbReference type="EMBL" id="ML987189">
    <property type="protein sequence ID" value="KAF2256807.1"/>
    <property type="molecule type" value="Genomic_DNA"/>
</dbReference>
<reference evidence="6" key="1">
    <citation type="journal article" date="2020" name="Stud. Mycol.">
        <title>101 Dothideomycetes genomes: a test case for predicting lifestyles and emergence of pathogens.</title>
        <authorList>
            <person name="Haridas S."/>
            <person name="Albert R."/>
            <person name="Binder M."/>
            <person name="Bloem J."/>
            <person name="Labutti K."/>
            <person name="Salamov A."/>
            <person name="Andreopoulos B."/>
            <person name="Baker S."/>
            <person name="Barry K."/>
            <person name="Bills G."/>
            <person name="Bluhm B."/>
            <person name="Cannon C."/>
            <person name="Castanera R."/>
            <person name="Culley D."/>
            <person name="Daum C."/>
            <person name="Ezra D."/>
            <person name="Gonzalez J."/>
            <person name="Henrissat B."/>
            <person name="Kuo A."/>
            <person name="Liang C."/>
            <person name="Lipzen A."/>
            <person name="Lutzoni F."/>
            <person name="Magnuson J."/>
            <person name="Mondo S."/>
            <person name="Nolan M."/>
            <person name="Ohm R."/>
            <person name="Pangilinan J."/>
            <person name="Park H.-J."/>
            <person name="Ramirez L."/>
            <person name="Alfaro M."/>
            <person name="Sun H."/>
            <person name="Tritt A."/>
            <person name="Yoshinaga Y."/>
            <person name="Zwiers L.-H."/>
            <person name="Turgeon B."/>
            <person name="Goodwin S."/>
            <person name="Spatafora J."/>
            <person name="Crous P."/>
            <person name="Grigoriev I."/>
        </authorList>
    </citation>
    <scope>NUCLEOTIDE SEQUENCE</scope>
    <source>
        <strain evidence="6">CBS 122368</strain>
    </source>
</reference>
<keyword evidence="1" id="KW-0808">Transferase</keyword>
<dbReference type="RefSeq" id="XP_033691811.1">
    <property type="nucleotide sequence ID" value="XM_033821737.1"/>
</dbReference>
<keyword evidence="7" id="KW-1185">Reference proteome</keyword>
<dbReference type="GO" id="GO:0004672">
    <property type="term" value="F:protein kinase activity"/>
    <property type="evidence" value="ECO:0007669"/>
    <property type="project" value="InterPro"/>
</dbReference>
<dbReference type="InterPro" id="IPR000719">
    <property type="entry name" value="Prot_kinase_dom"/>
</dbReference>
<evidence type="ECO:0000256" key="4">
    <source>
        <dbReference type="ARBA" id="ARBA00022840"/>
    </source>
</evidence>
<accession>A0A6A6J385</accession>
<dbReference type="InterPro" id="IPR050339">
    <property type="entry name" value="CC_SR_Kinase"/>
</dbReference>
<dbReference type="GO" id="GO:0005737">
    <property type="term" value="C:cytoplasm"/>
    <property type="evidence" value="ECO:0007669"/>
    <property type="project" value="TreeGrafter"/>
</dbReference>
<organism evidence="6 7">
    <name type="scientific">Trematosphaeria pertusa</name>
    <dbReference type="NCBI Taxonomy" id="390896"/>
    <lineage>
        <taxon>Eukaryota</taxon>
        <taxon>Fungi</taxon>
        <taxon>Dikarya</taxon>
        <taxon>Ascomycota</taxon>
        <taxon>Pezizomycotina</taxon>
        <taxon>Dothideomycetes</taxon>
        <taxon>Pleosporomycetidae</taxon>
        <taxon>Pleosporales</taxon>
        <taxon>Massarineae</taxon>
        <taxon>Trematosphaeriaceae</taxon>
        <taxon>Trematosphaeria</taxon>
    </lineage>
</organism>
<proteinExistence type="predicted"/>
<dbReference type="Gene3D" id="1.10.510.10">
    <property type="entry name" value="Transferase(Phosphotransferase) domain 1"/>
    <property type="match status" value="1"/>
</dbReference>
<dbReference type="GeneID" id="54575067"/>
<evidence type="ECO:0000259" key="5">
    <source>
        <dbReference type="PROSITE" id="PS50011"/>
    </source>
</evidence>
<dbReference type="GO" id="GO:0110031">
    <property type="term" value="P:negative regulation of G2/MI transition of meiotic cell cycle"/>
    <property type="evidence" value="ECO:0007669"/>
    <property type="project" value="TreeGrafter"/>
</dbReference>
<dbReference type="InterPro" id="IPR011009">
    <property type="entry name" value="Kinase-like_dom_sf"/>
</dbReference>
<dbReference type="PROSITE" id="PS50011">
    <property type="entry name" value="PROTEIN_KINASE_DOM"/>
    <property type="match status" value="1"/>
</dbReference>
<evidence type="ECO:0000256" key="1">
    <source>
        <dbReference type="ARBA" id="ARBA00022679"/>
    </source>
</evidence>
<dbReference type="Proteomes" id="UP000800094">
    <property type="component" value="Unassembled WGS sequence"/>
</dbReference>
<dbReference type="Pfam" id="PF00069">
    <property type="entry name" value="Pkinase"/>
    <property type="match status" value="1"/>
</dbReference>
<dbReference type="PANTHER" id="PTHR11042">
    <property type="entry name" value="EUKARYOTIC TRANSLATION INITIATION FACTOR 2-ALPHA KINASE EIF2-ALPHA KINASE -RELATED"/>
    <property type="match status" value="1"/>
</dbReference>
<dbReference type="SMART" id="SM00220">
    <property type="entry name" value="S_TKc"/>
    <property type="match status" value="1"/>
</dbReference>
<evidence type="ECO:0000313" key="7">
    <source>
        <dbReference type="Proteomes" id="UP000800094"/>
    </source>
</evidence>
<dbReference type="SUPFAM" id="SSF56112">
    <property type="entry name" value="Protein kinase-like (PK-like)"/>
    <property type="match status" value="1"/>
</dbReference>
<dbReference type="AlphaFoldDB" id="A0A6A6J385"/>
<evidence type="ECO:0000256" key="2">
    <source>
        <dbReference type="ARBA" id="ARBA00022741"/>
    </source>
</evidence>
<keyword evidence="4" id="KW-0067">ATP-binding</keyword>
<keyword evidence="2" id="KW-0547">Nucleotide-binding</keyword>
<feature type="domain" description="Protein kinase" evidence="5">
    <location>
        <begin position="315"/>
        <end position="616"/>
    </location>
</feature>
<dbReference type="OrthoDB" id="4062651at2759"/>
<dbReference type="GO" id="GO:0005634">
    <property type="term" value="C:nucleus"/>
    <property type="evidence" value="ECO:0007669"/>
    <property type="project" value="TreeGrafter"/>
</dbReference>
<name>A0A6A6J385_9PLEO</name>
<gene>
    <name evidence="6" type="ORF">BU26DRAFT_29762</name>
</gene>
<evidence type="ECO:0000256" key="3">
    <source>
        <dbReference type="ARBA" id="ARBA00022777"/>
    </source>
</evidence>
<protein>
    <submittedName>
        <fullName evidence="6">Kinase-like protein</fullName>
    </submittedName>
</protein>